<accession>A0AAV7QNW7</accession>
<dbReference type="Proteomes" id="UP001066276">
    <property type="component" value="Chromosome 6"/>
</dbReference>
<organism evidence="1 2">
    <name type="scientific">Pleurodeles waltl</name>
    <name type="common">Iberian ribbed newt</name>
    <dbReference type="NCBI Taxonomy" id="8319"/>
    <lineage>
        <taxon>Eukaryota</taxon>
        <taxon>Metazoa</taxon>
        <taxon>Chordata</taxon>
        <taxon>Craniata</taxon>
        <taxon>Vertebrata</taxon>
        <taxon>Euteleostomi</taxon>
        <taxon>Amphibia</taxon>
        <taxon>Batrachia</taxon>
        <taxon>Caudata</taxon>
        <taxon>Salamandroidea</taxon>
        <taxon>Salamandridae</taxon>
        <taxon>Pleurodelinae</taxon>
        <taxon>Pleurodeles</taxon>
    </lineage>
</organism>
<comment type="caution">
    <text evidence="1">The sequence shown here is derived from an EMBL/GenBank/DDBJ whole genome shotgun (WGS) entry which is preliminary data.</text>
</comment>
<keyword evidence="2" id="KW-1185">Reference proteome</keyword>
<evidence type="ECO:0000313" key="2">
    <source>
        <dbReference type="Proteomes" id="UP001066276"/>
    </source>
</evidence>
<evidence type="ECO:0000313" key="1">
    <source>
        <dbReference type="EMBL" id="KAJ1141750.1"/>
    </source>
</evidence>
<protein>
    <recommendedName>
        <fullName evidence="3">Secreted protein</fullName>
    </recommendedName>
</protein>
<proteinExistence type="predicted"/>
<evidence type="ECO:0008006" key="3">
    <source>
        <dbReference type="Google" id="ProtNLM"/>
    </source>
</evidence>
<dbReference type="EMBL" id="JANPWB010000010">
    <property type="protein sequence ID" value="KAJ1141750.1"/>
    <property type="molecule type" value="Genomic_DNA"/>
</dbReference>
<dbReference type="AlphaFoldDB" id="A0AAV7QNW7"/>
<sequence length="90" mass="9823">MPARFRAAYILFGAASVGNEVAMSCGPGGLALGSLRAWLLSPFDRDYTDRVRPHCRRVSLGRCVLPRPHLCQGLRARRSCSSSASLYVTL</sequence>
<reference evidence="1" key="1">
    <citation type="journal article" date="2022" name="bioRxiv">
        <title>Sequencing and chromosome-scale assembly of the giantPleurodeles waltlgenome.</title>
        <authorList>
            <person name="Brown T."/>
            <person name="Elewa A."/>
            <person name="Iarovenko S."/>
            <person name="Subramanian E."/>
            <person name="Araus A.J."/>
            <person name="Petzold A."/>
            <person name="Susuki M."/>
            <person name="Suzuki K.-i.T."/>
            <person name="Hayashi T."/>
            <person name="Toyoda A."/>
            <person name="Oliveira C."/>
            <person name="Osipova E."/>
            <person name="Leigh N.D."/>
            <person name="Simon A."/>
            <person name="Yun M.H."/>
        </authorList>
    </citation>
    <scope>NUCLEOTIDE SEQUENCE</scope>
    <source>
        <strain evidence="1">20211129_DDA</strain>
        <tissue evidence="1">Liver</tissue>
    </source>
</reference>
<name>A0AAV7QNW7_PLEWA</name>
<gene>
    <name evidence="1" type="ORF">NDU88_008078</name>
</gene>